<accession>A0ABV4EAI6</accession>
<dbReference type="Proteomes" id="UP001565243">
    <property type="component" value="Unassembled WGS sequence"/>
</dbReference>
<gene>
    <name evidence="3" type="ORF">AB6T85_15545</name>
</gene>
<evidence type="ECO:0000256" key="1">
    <source>
        <dbReference type="ARBA" id="ARBA00023186"/>
    </source>
</evidence>
<feature type="transmembrane region" description="Helical" evidence="2">
    <location>
        <begin position="308"/>
        <end position="324"/>
    </location>
</feature>
<feature type="transmembrane region" description="Helical" evidence="2">
    <location>
        <begin position="377"/>
        <end position="396"/>
    </location>
</feature>
<dbReference type="EMBL" id="JBGFFX010000009">
    <property type="protein sequence ID" value="MEY8771813.1"/>
    <property type="molecule type" value="Genomic_DNA"/>
</dbReference>
<reference evidence="3 4" key="1">
    <citation type="submission" date="2024-07" db="EMBL/GenBank/DDBJ databases">
        <authorList>
            <person name="Hebao G."/>
        </authorList>
    </citation>
    <scope>NUCLEOTIDE SEQUENCE [LARGE SCALE GENOMIC DNA]</scope>
    <source>
        <strain evidence="3 4">ACCC 02193</strain>
    </source>
</reference>
<evidence type="ECO:0000313" key="4">
    <source>
        <dbReference type="Proteomes" id="UP001565243"/>
    </source>
</evidence>
<dbReference type="RefSeq" id="WP_369896052.1">
    <property type="nucleotide sequence ID" value="NZ_JBGFFX010000009.1"/>
</dbReference>
<protein>
    <submittedName>
        <fullName evidence="3">J domain-containing protein</fullName>
    </submittedName>
</protein>
<keyword evidence="2" id="KW-0472">Membrane</keyword>
<name>A0ABV4EAI6_9GAMM</name>
<organism evidence="3 4">
    <name type="scientific">Erwinia aeris</name>
    <dbReference type="NCBI Taxonomy" id="3239803"/>
    <lineage>
        <taxon>Bacteria</taxon>
        <taxon>Pseudomonadati</taxon>
        <taxon>Pseudomonadota</taxon>
        <taxon>Gammaproteobacteria</taxon>
        <taxon>Enterobacterales</taxon>
        <taxon>Erwiniaceae</taxon>
        <taxon>Erwinia</taxon>
    </lineage>
</organism>
<dbReference type="InterPro" id="IPR036869">
    <property type="entry name" value="J_dom_sf"/>
</dbReference>
<feature type="transmembrane region" description="Helical" evidence="2">
    <location>
        <begin position="344"/>
        <end position="365"/>
    </location>
</feature>
<keyword evidence="4" id="KW-1185">Reference proteome</keyword>
<evidence type="ECO:0000313" key="3">
    <source>
        <dbReference type="EMBL" id="MEY8771813.1"/>
    </source>
</evidence>
<sequence length="453" mass="51543">MSIWQTLELSPTRDEGEIRRAYARQLKKHRPDSDPAGYQQLREAFDEAKRRAQADIIVDHEDSTADILPPIQEKHEPEPLIQQGEVANGFTVGETAVPPEADLLYSEKELHKLAYQLVNTEMTGIIMMNRLSESVFKAGSLQQQQLFHRQLAAALAESPGLTEGLLERVSGLLGWGMDEYDYSHIIPYHIQEALHEQLRETEVNRAWKEMEAEEKHGTMLNRAAIRLLKSDSEKVPFWIRLIPGLLTLLAQQANRLGYYFPEIVPRLNQPVLRFLSQPRAALSWQGIFLLVFWALVFNAVIPLSGINTTVSAIAVLTVMFYLYINDAVMLGLQSRPQWVKWFLFTEFIFSLMAIQLFFGGLFFAAIVTMPPSGHGGIALVMLLAILVLSMVFWAAWPQGIPFIRRPGRVMSRIFASPWKLMEWMDFSWFSVIWALLCLAVFVLTGVALLKLFA</sequence>
<feature type="transmembrane region" description="Helical" evidence="2">
    <location>
        <begin position="426"/>
        <end position="449"/>
    </location>
</feature>
<feature type="transmembrane region" description="Helical" evidence="2">
    <location>
        <begin position="282"/>
        <end position="301"/>
    </location>
</feature>
<keyword evidence="2" id="KW-0812">Transmembrane</keyword>
<proteinExistence type="predicted"/>
<comment type="caution">
    <text evidence="3">The sequence shown here is derived from an EMBL/GenBank/DDBJ whole genome shotgun (WGS) entry which is preliminary data.</text>
</comment>
<keyword evidence="2" id="KW-1133">Transmembrane helix</keyword>
<dbReference type="SUPFAM" id="SSF46565">
    <property type="entry name" value="Chaperone J-domain"/>
    <property type="match status" value="1"/>
</dbReference>
<keyword evidence="1" id="KW-0143">Chaperone</keyword>
<evidence type="ECO:0000256" key="2">
    <source>
        <dbReference type="SAM" id="Phobius"/>
    </source>
</evidence>